<name>A0ABR2N3E4_9ASPA</name>
<gene>
    <name evidence="2" type="ORF">KSP40_PGU008088</name>
</gene>
<evidence type="ECO:0000256" key="1">
    <source>
        <dbReference type="SAM" id="Phobius"/>
    </source>
</evidence>
<protein>
    <submittedName>
        <fullName evidence="2">Uncharacterized protein</fullName>
    </submittedName>
</protein>
<dbReference type="Proteomes" id="UP001412067">
    <property type="component" value="Unassembled WGS sequence"/>
</dbReference>
<dbReference type="PANTHER" id="PTHR28062:SF1">
    <property type="entry name" value="TRANSMEMBRANE PROTEIN"/>
    <property type="match status" value="1"/>
</dbReference>
<comment type="caution">
    <text evidence="2">The sequence shown here is derived from an EMBL/GenBank/DDBJ whole genome shotgun (WGS) entry which is preliminary data.</text>
</comment>
<proteinExistence type="predicted"/>
<dbReference type="InterPro" id="IPR018786">
    <property type="entry name" value="Mit_KHE1"/>
</dbReference>
<keyword evidence="1" id="KW-1133">Transmembrane helix</keyword>
<keyword evidence="1" id="KW-0812">Transmembrane</keyword>
<evidence type="ECO:0000313" key="2">
    <source>
        <dbReference type="EMBL" id="KAK8970534.1"/>
    </source>
</evidence>
<dbReference type="PANTHER" id="PTHR28062">
    <property type="entry name" value="K+-H+ EXCHANGE-LIKE PROTEIN"/>
    <property type="match status" value="1"/>
</dbReference>
<evidence type="ECO:0000313" key="3">
    <source>
        <dbReference type="Proteomes" id="UP001412067"/>
    </source>
</evidence>
<keyword evidence="3" id="KW-1185">Reference proteome</keyword>
<dbReference type="Pfam" id="PF10173">
    <property type="entry name" value="Mit_KHE1"/>
    <property type="match status" value="1"/>
</dbReference>
<accession>A0ABR2N3E4</accession>
<sequence>MRGRVVVFPIRGREWCFGHTIDHTAAQEPSSAPQRLRDLFNTITSRRRSVPENTEIVAEFVSEKMNRAWGTLEKAPEGTLKSRLHSLGLWLLSRVKPSEVFLKSVSKDLTGLEITYPASLNPRLVRRRLRHVAMRGSIIHKKRLYGSVTLLPITSILTVLPLPNVPFFWILFRAYSHWRALKDKVACIIHYEAPYFQVSRTGSERLLLLVSDCSRTWRLISNKDSADDPMDGIDHGGNAPLKSPWVLKPSEDLDKILVEWNSFGGIKNCTISRICEEYGLDKMHVVKYKDSLC</sequence>
<reference evidence="2 3" key="1">
    <citation type="journal article" date="2022" name="Nat. Plants">
        <title>Genomes of leafy and leafless Platanthera orchids illuminate the evolution of mycoheterotrophy.</title>
        <authorList>
            <person name="Li M.H."/>
            <person name="Liu K.W."/>
            <person name="Li Z."/>
            <person name="Lu H.C."/>
            <person name="Ye Q.L."/>
            <person name="Zhang D."/>
            <person name="Wang J.Y."/>
            <person name="Li Y.F."/>
            <person name="Zhong Z.M."/>
            <person name="Liu X."/>
            <person name="Yu X."/>
            <person name="Liu D.K."/>
            <person name="Tu X.D."/>
            <person name="Liu B."/>
            <person name="Hao Y."/>
            <person name="Liao X.Y."/>
            <person name="Jiang Y.T."/>
            <person name="Sun W.H."/>
            <person name="Chen J."/>
            <person name="Chen Y.Q."/>
            <person name="Ai Y."/>
            <person name="Zhai J.W."/>
            <person name="Wu S.S."/>
            <person name="Zhou Z."/>
            <person name="Hsiao Y.Y."/>
            <person name="Wu W.L."/>
            <person name="Chen Y.Y."/>
            <person name="Lin Y.F."/>
            <person name="Hsu J.L."/>
            <person name="Li C.Y."/>
            <person name="Wang Z.W."/>
            <person name="Zhao X."/>
            <person name="Zhong W.Y."/>
            <person name="Ma X.K."/>
            <person name="Ma L."/>
            <person name="Huang J."/>
            <person name="Chen G.Z."/>
            <person name="Huang M.Z."/>
            <person name="Huang L."/>
            <person name="Peng D.H."/>
            <person name="Luo Y.B."/>
            <person name="Zou S.Q."/>
            <person name="Chen S.P."/>
            <person name="Lan S."/>
            <person name="Tsai W.C."/>
            <person name="Van de Peer Y."/>
            <person name="Liu Z.J."/>
        </authorList>
    </citation>
    <scope>NUCLEOTIDE SEQUENCE [LARGE SCALE GENOMIC DNA]</scope>
    <source>
        <strain evidence="2">Lor288</strain>
    </source>
</reference>
<keyword evidence="1" id="KW-0472">Membrane</keyword>
<feature type="transmembrane region" description="Helical" evidence="1">
    <location>
        <begin position="144"/>
        <end position="172"/>
    </location>
</feature>
<organism evidence="2 3">
    <name type="scientific">Platanthera guangdongensis</name>
    <dbReference type="NCBI Taxonomy" id="2320717"/>
    <lineage>
        <taxon>Eukaryota</taxon>
        <taxon>Viridiplantae</taxon>
        <taxon>Streptophyta</taxon>
        <taxon>Embryophyta</taxon>
        <taxon>Tracheophyta</taxon>
        <taxon>Spermatophyta</taxon>
        <taxon>Magnoliopsida</taxon>
        <taxon>Liliopsida</taxon>
        <taxon>Asparagales</taxon>
        <taxon>Orchidaceae</taxon>
        <taxon>Orchidoideae</taxon>
        <taxon>Orchideae</taxon>
        <taxon>Orchidinae</taxon>
        <taxon>Platanthera</taxon>
    </lineage>
</organism>
<dbReference type="EMBL" id="JBBWWR010000002">
    <property type="protein sequence ID" value="KAK8970534.1"/>
    <property type="molecule type" value="Genomic_DNA"/>
</dbReference>